<dbReference type="GO" id="GO:0042597">
    <property type="term" value="C:periplasmic space"/>
    <property type="evidence" value="ECO:0007669"/>
    <property type="project" value="UniProtKB-SubCell"/>
</dbReference>
<gene>
    <name evidence="9" type="ORF">METZ01_LOCUS36445</name>
</gene>
<evidence type="ECO:0000256" key="3">
    <source>
        <dbReference type="ARBA" id="ARBA00022617"/>
    </source>
</evidence>
<evidence type="ECO:0000256" key="7">
    <source>
        <dbReference type="ARBA" id="ARBA00023004"/>
    </source>
</evidence>
<comment type="subcellular location">
    <subcellularLocation>
        <location evidence="1">Periplasm</location>
    </subcellularLocation>
</comment>
<dbReference type="PANTHER" id="PTHR33751:SF9">
    <property type="entry name" value="CYTOCHROME C4"/>
    <property type="match status" value="1"/>
</dbReference>
<feature type="domain" description="Cytochrome c" evidence="8">
    <location>
        <begin position="128"/>
        <end position="218"/>
    </location>
</feature>
<proteinExistence type="predicted"/>
<evidence type="ECO:0000256" key="4">
    <source>
        <dbReference type="ARBA" id="ARBA00022723"/>
    </source>
</evidence>
<keyword evidence="6" id="KW-0249">Electron transport</keyword>
<keyword evidence="3" id="KW-0349">Heme</keyword>
<evidence type="ECO:0000256" key="5">
    <source>
        <dbReference type="ARBA" id="ARBA00022764"/>
    </source>
</evidence>
<dbReference type="InterPro" id="IPR050597">
    <property type="entry name" value="Cytochrome_c_Oxidase_Subunit"/>
</dbReference>
<dbReference type="InterPro" id="IPR036909">
    <property type="entry name" value="Cyt_c-like_dom_sf"/>
</dbReference>
<dbReference type="GO" id="GO:0020037">
    <property type="term" value="F:heme binding"/>
    <property type="evidence" value="ECO:0007669"/>
    <property type="project" value="InterPro"/>
</dbReference>
<dbReference type="PIRSF" id="PIRSF000005">
    <property type="entry name" value="Cytochrome_c4"/>
    <property type="match status" value="1"/>
</dbReference>
<organism evidence="9">
    <name type="scientific">marine metagenome</name>
    <dbReference type="NCBI Taxonomy" id="408172"/>
    <lineage>
        <taxon>unclassified sequences</taxon>
        <taxon>metagenomes</taxon>
        <taxon>ecological metagenomes</taxon>
    </lineage>
</organism>
<evidence type="ECO:0000256" key="1">
    <source>
        <dbReference type="ARBA" id="ARBA00004418"/>
    </source>
</evidence>
<feature type="domain" description="Cytochrome c" evidence="8">
    <location>
        <begin position="41"/>
        <end position="119"/>
    </location>
</feature>
<accession>A0A381QW03</accession>
<protein>
    <recommendedName>
        <fullName evidence="8">Cytochrome c domain-containing protein</fullName>
    </recommendedName>
</protein>
<dbReference type="Gene3D" id="1.10.760.10">
    <property type="entry name" value="Cytochrome c-like domain"/>
    <property type="match status" value="2"/>
</dbReference>
<keyword evidence="4" id="KW-0479">Metal-binding</keyword>
<keyword evidence="2" id="KW-0813">Transport</keyword>
<keyword evidence="5" id="KW-0574">Periplasm</keyword>
<evidence type="ECO:0000259" key="8">
    <source>
        <dbReference type="PROSITE" id="PS51007"/>
    </source>
</evidence>
<reference evidence="9" key="1">
    <citation type="submission" date="2018-05" db="EMBL/GenBank/DDBJ databases">
        <authorList>
            <person name="Lanie J.A."/>
            <person name="Ng W.-L."/>
            <person name="Kazmierczak K.M."/>
            <person name="Andrzejewski T.M."/>
            <person name="Davidsen T.M."/>
            <person name="Wayne K.J."/>
            <person name="Tettelin H."/>
            <person name="Glass J.I."/>
            <person name="Rusch D."/>
            <person name="Podicherti R."/>
            <person name="Tsui H.-C.T."/>
            <person name="Winkler M.E."/>
        </authorList>
    </citation>
    <scope>NUCLEOTIDE SEQUENCE</scope>
</reference>
<keyword evidence="7" id="KW-0408">Iron</keyword>
<evidence type="ECO:0000256" key="2">
    <source>
        <dbReference type="ARBA" id="ARBA00022448"/>
    </source>
</evidence>
<dbReference type="GO" id="GO:0009055">
    <property type="term" value="F:electron transfer activity"/>
    <property type="evidence" value="ECO:0007669"/>
    <property type="project" value="InterPro"/>
</dbReference>
<dbReference type="InterPro" id="IPR009056">
    <property type="entry name" value="Cyt_c-like_dom"/>
</dbReference>
<evidence type="ECO:0000256" key="6">
    <source>
        <dbReference type="ARBA" id="ARBA00022982"/>
    </source>
</evidence>
<dbReference type="AlphaFoldDB" id="A0A381QW03"/>
<dbReference type="Pfam" id="PF00034">
    <property type="entry name" value="Cytochrom_C"/>
    <property type="match status" value="2"/>
</dbReference>
<sequence>MTIKYEGVFVKAKHFHTTIKIFVCLIVNVGMLSANQIFAEGDIEAGRAKSQVCSACHGQDGNSTNPEWPSLAGQHEKYFIATLEAYTNGTRNNTIMYPLAMTLSEQDMMDLAAYYQTQAPVEKTYDYELAKQGESLYRGGNSSGVAACIACHGPTGRGNPGAVYPSIAGQHSAYTKTALNEYINGNRKPGINNMMQTITPRMTADEIEAVAEYIQALGAN</sequence>
<evidence type="ECO:0000313" key="9">
    <source>
        <dbReference type="EMBL" id="SUZ83591.1"/>
    </source>
</evidence>
<dbReference type="GO" id="GO:0005506">
    <property type="term" value="F:iron ion binding"/>
    <property type="evidence" value="ECO:0007669"/>
    <property type="project" value="InterPro"/>
</dbReference>
<dbReference type="SUPFAM" id="SSF46626">
    <property type="entry name" value="Cytochrome c"/>
    <property type="match status" value="2"/>
</dbReference>
<dbReference type="EMBL" id="UINC01001558">
    <property type="protein sequence ID" value="SUZ83591.1"/>
    <property type="molecule type" value="Genomic_DNA"/>
</dbReference>
<name>A0A381QW03_9ZZZZ</name>
<dbReference type="InterPro" id="IPR024167">
    <property type="entry name" value="Cytochrome_c4-like"/>
</dbReference>
<dbReference type="PANTHER" id="PTHR33751">
    <property type="entry name" value="CBB3-TYPE CYTOCHROME C OXIDASE SUBUNIT FIXP"/>
    <property type="match status" value="1"/>
</dbReference>
<dbReference type="PROSITE" id="PS51007">
    <property type="entry name" value="CYTC"/>
    <property type="match status" value="2"/>
</dbReference>